<evidence type="ECO:0000313" key="4">
    <source>
        <dbReference type="Proteomes" id="UP000249135"/>
    </source>
</evidence>
<dbReference type="GO" id="GO:0003824">
    <property type="term" value="F:catalytic activity"/>
    <property type="evidence" value="ECO:0007669"/>
    <property type="project" value="InterPro"/>
</dbReference>
<dbReference type="EMBL" id="QFPP01000602">
    <property type="protein sequence ID" value="PZQ63446.1"/>
    <property type="molecule type" value="Genomic_DNA"/>
</dbReference>
<evidence type="ECO:0000313" key="3">
    <source>
        <dbReference type="EMBL" id="PZQ63446.1"/>
    </source>
</evidence>
<feature type="compositionally biased region" description="Basic residues" evidence="1">
    <location>
        <begin position="48"/>
        <end position="59"/>
    </location>
</feature>
<dbReference type="Pfam" id="PF02538">
    <property type="entry name" value="Hydantoinase_B"/>
    <property type="match status" value="1"/>
</dbReference>
<organism evidence="3 4">
    <name type="scientific">Variovorax paradoxus</name>
    <dbReference type="NCBI Taxonomy" id="34073"/>
    <lineage>
        <taxon>Bacteria</taxon>
        <taxon>Pseudomonadati</taxon>
        <taxon>Pseudomonadota</taxon>
        <taxon>Betaproteobacteria</taxon>
        <taxon>Burkholderiales</taxon>
        <taxon>Comamonadaceae</taxon>
        <taxon>Variovorax</taxon>
    </lineage>
</organism>
<feature type="region of interest" description="Disordered" evidence="1">
    <location>
        <begin position="1"/>
        <end position="61"/>
    </location>
</feature>
<evidence type="ECO:0000259" key="2">
    <source>
        <dbReference type="Pfam" id="PF02538"/>
    </source>
</evidence>
<comment type="caution">
    <text evidence="3">The sequence shown here is derived from an EMBL/GenBank/DDBJ whole genome shotgun (WGS) entry which is preliminary data.</text>
</comment>
<name>A0A2W5PD04_VARPD</name>
<gene>
    <name evidence="3" type="ORF">DI563_27840</name>
</gene>
<dbReference type="AlphaFoldDB" id="A0A2W5PD04"/>
<evidence type="ECO:0000256" key="1">
    <source>
        <dbReference type="SAM" id="MobiDB-lite"/>
    </source>
</evidence>
<dbReference type="Proteomes" id="UP000249135">
    <property type="component" value="Unassembled WGS sequence"/>
</dbReference>
<protein>
    <recommendedName>
        <fullName evidence="2">Hydantoinase B/oxoprolinase domain-containing protein</fullName>
    </recommendedName>
</protein>
<accession>A0A2W5PD04</accession>
<reference evidence="3 4" key="1">
    <citation type="submission" date="2017-08" db="EMBL/GenBank/DDBJ databases">
        <title>Infants hospitalized years apart are colonized by the same room-sourced microbial strains.</title>
        <authorList>
            <person name="Brooks B."/>
            <person name="Olm M.R."/>
            <person name="Firek B.A."/>
            <person name="Baker R."/>
            <person name="Thomas B.C."/>
            <person name="Morowitz M.J."/>
            <person name="Banfield J.F."/>
        </authorList>
    </citation>
    <scope>NUCLEOTIDE SEQUENCE [LARGE SCALE GENOMIC DNA]</scope>
    <source>
        <strain evidence="3">S2_005_003_R2_41</strain>
    </source>
</reference>
<proteinExistence type="predicted"/>
<feature type="domain" description="Hydantoinase B/oxoprolinase" evidence="2">
    <location>
        <begin position="55"/>
        <end position="142"/>
    </location>
</feature>
<dbReference type="InterPro" id="IPR003692">
    <property type="entry name" value="Hydantoinase_B"/>
</dbReference>
<sequence length="149" mass="15495">MAADGDHRLGRRGRAVGSGRLGRFHRRGQCTQHACGSHRSPGAAARGARGRARGRAGRHRGGDGVVRVYRLLYGSGTISYRGERHETAPQGVAGGSPGACAAARIERADGRIEVLPAKARAQWHAGDRLIIETAGGGGWGQPAATETTA</sequence>